<protein>
    <submittedName>
        <fullName evidence="2">Uncharacterized protein</fullName>
    </submittedName>
</protein>
<organism evidence="2 3">
    <name type="scientific">Hyphomonas chukchiensis</name>
    <dbReference type="NCBI Taxonomy" id="1280947"/>
    <lineage>
        <taxon>Bacteria</taxon>
        <taxon>Pseudomonadati</taxon>
        <taxon>Pseudomonadota</taxon>
        <taxon>Alphaproteobacteria</taxon>
        <taxon>Hyphomonadales</taxon>
        <taxon>Hyphomonadaceae</taxon>
        <taxon>Hyphomonas</taxon>
    </lineage>
</organism>
<dbReference type="AlphaFoldDB" id="A0A062UH37"/>
<reference evidence="2 3" key="1">
    <citation type="journal article" date="2014" name="Antonie Van Leeuwenhoek">
        <title>Hyphomonas beringensis sp. nov. and Hyphomonas chukchiensis sp. nov., isolated from surface seawater of the Bering Sea and Chukchi Sea.</title>
        <authorList>
            <person name="Li C."/>
            <person name="Lai Q."/>
            <person name="Li G."/>
            <person name="Dong C."/>
            <person name="Wang J."/>
            <person name="Liao Y."/>
            <person name="Shao Z."/>
        </authorList>
    </citation>
    <scope>NUCLEOTIDE SEQUENCE [LARGE SCALE GENOMIC DNA]</scope>
    <source>
        <strain evidence="2 3">BH-BN04-4</strain>
    </source>
</reference>
<dbReference type="Proteomes" id="UP000027190">
    <property type="component" value="Unassembled WGS sequence"/>
</dbReference>
<comment type="caution">
    <text evidence="2">The sequence shown here is derived from an EMBL/GenBank/DDBJ whole genome shotgun (WGS) entry which is preliminary data.</text>
</comment>
<proteinExistence type="predicted"/>
<accession>A0A062UH37</accession>
<dbReference type="EMBL" id="AWFG01000001">
    <property type="protein sequence ID" value="KCZ61253.1"/>
    <property type="molecule type" value="Genomic_DNA"/>
</dbReference>
<name>A0A062UH37_9PROT</name>
<gene>
    <name evidence="2" type="ORF">HY30_02625</name>
</gene>
<sequence length="36" mass="3688">MARGGAGDAGRSQAGEAAAYAMNNAEHKEAELKTRP</sequence>
<evidence type="ECO:0000313" key="2">
    <source>
        <dbReference type="EMBL" id="KCZ61253.1"/>
    </source>
</evidence>
<feature type="region of interest" description="Disordered" evidence="1">
    <location>
        <begin position="1"/>
        <end position="36"/>
    </location>
</feature>
<evidence type="ECO:0000313" key="3">
    <source>
        <dbReference type="Proteomes" id="UP000027190"/>
    </source>
</evidence>
<feature type="compositionally biased region" description="Low complexity" evidence="1">
    <location>
        <begin position="14"/>
        <end position="24"/>
    </location>
</feature>
<keyword evidence="3" id="KW-1185">Reference proteome</keyword>
<feature type="compositionally biased region" description="Basic and acidic residues" evidence="1">
    <location>
        <begin position="25"/>
        <end position="36"/>
    </location>
</feature>
<evidence type="ECO:0000256" key="1">
    <source>
        <dbReference type="SAM" id="MobiDB-lite"/>
    </source>
</evidence>